<dbReference type="EMBL" id="JANAVB010019199">
    <property type="protein sequence ID" value="KAJ6828563.1"/>
    <property type="molecule type" value="Genomic_DNA"/>
</dbReference>
<organism evidence="1 2">
    <name type="scientific">Iris pallida</name>
    <name type="common">Sweet iris</name>
    <dbReference type="NCBI Taxonomy" id="29817"/>
    <lineage>
        <taxon>Eukaryota</taxon>
        <taxon>Viridiplantae</taxon>
        <taxon>Streptophyta</taxon>
        <taxon>Embryophyta</taxon>
        <taxon>Tracheophyta</taxon>
        <taxon>Spermatophyta</taxon>
        <taxon>Magnoliopsida</taxon>
        <taxon>Liliopsida</taxon>
        <taxon>Asparagales</taxon>
        <taxon>Iridaceae</taxon>
        <taxon>Iridoideae</taxon>
        <taxon>Irideae</taxon>
        <taxon>Iris</taxon>
    </lineage>
</organism>
<protein>
    <submittedName>
        <fullName evidence="1">Formin-like protein 5</fullName>
    </submittedName>
</protein>
<reference evidence="1" key="1">
    <citation type="journal article" date="2023" name="GigaByte">
        <title>Genome assembly of the bearded iris, Iris pallida Lam.</title>
        <authorList>
            <person name="Bruccoleri R.E."/>
            <person name="Oakeley E.J."/>
            <person name="Faust A.M.E."/>
            <person name="Altorfer M."/>
            <person name="Dessus-Babus S."/>
            <person name="Burckhardt D."/>
            <person name="Oertli M."/>
            <person name="Naumann U."/>
            <person name="Petersen F."/>
            <person name="Wong J."/>
        </authorList>
    </citation>
    <scope>NUCLEOTIDE SEQUENCE</scope>
    <source>
        <strain evidence="1">GSM-AAB239-AS_SAM_17_03QT</strain>
    </source>
</reference>
<evidence type="ECO:0000313" key="2">
    <source>
        <dbReference type="Proteomes" id="UP001140949"/>
    </source>
</evidence>
<keyword evidence="2" id="KW-1185">Reference proteome</keyword>
<gene>
    <name evidence="1" type="ORF">M6B38_362415</name>
</gene>
<reference evidence="1" key="2">
    <citation type="submission" date="2023-04" db="EMBL/GenBank/DDBJ databases">
        <authorList>
            <person name="Bruccoleri R.E."/>
            <person name="Oakeley E.J."/>
            <person name="Faust A.-M."/>
            <person name="Dessus-Babus S."/>
            <person name="Altorfer M."/>
            <person name="Burckhardt D."/>
            <person name="Oertli M."/>
            <person name="Naumann U."/>
            <person name="Petersen F."/>
            <person name="Wong J."/>
        </authorList>
    </citation>
    <scope>NUCLEOTIDE SEQUENCE</scope>
    <source>
        <strain evidence="1">GSM-AAB239-AS_SAM_17_03QT</strain>
        <tissue evidence="1">Leaf</tissue>
    </source>
</reference>
<dbReference type="Proteomes" id="UP001140949">
    <property type="component" value="Unassembled WGS sequence"/>
</dbReference>
<dbReference type="AlphaFoldDB" id="A0AAX6GJ59"/>
<accession>A0AAX6GJ59</accession>
<evidence type="ECO:0000313" key="1">
    <source>
        <dbReference type="EMBL" id="KAJ6828563.1"/>
    </source>
</evidence>
<sequence length="51" mass="4971">MMLTMVVAAGVVARGRGIGGRSEWRTGKGLEELDGGGILGLVDSGGVGAGV</sequence>
<name>A0AAX6GJ59_IRIPA</name>
<proteinExistence type="predicted"/>
<comment type="caution">
    <text evidence="1">The sequence shown here is derived from an EMBL/GenBank/DDBJ whole genome shotgun (WGS) entry which is preliminary data.</text>
</comment>